<feature type="region of interest" description="Disordered" evidence="2">
    <location>
        <begin position="474"/>
        <end position="814"/>
    </location>
</feature>
<feature type="compositionally biased region" description="Low complexity" evidence="2">
    <location>
        <begin position="1"/>
        <end position="18"/>
    </location>
</feature>
<evidence type="ECO:0000313" key="4">
    <source>
        <dbReference type="Proteomes" id="UP000799766"/>
    </source>
</evidence>
<sequence length="1104" mass="115429">MDSASAAALDSAAAQVAAARHHHGQHHAHSHSGGGGASFHHRHQNPQSPSPHHNHHNQHMLHDGSSGAGGGTGSGGLAPQHFYGPASAAPDTMSRSSLPPSTPSTHAASPRFGSGGGGAKASTGHAAAASASPPPTGGSGGGGATAGGAGGAQQQQARAQTPQAHGAPGGSGGANSNGRPMLMPGFVPQDRSLPARSDALSGADALGRAYAAFILYCNPTFGPSTDTAELVQAFSAPPKSDGKSFSTWSLWELIERLERKDIKTWTQLALELGVEPPALDKGQSAQKVQQYSVRLKRWMHAMHIDAFFEYLLGKQHGYYMQIPPPENPFPESGRDGVPLEEDLAIRNLDPRFRPKRGRRKAEEVEDDIDHQATPPPKRPHLDTSMAFTSPNGFGNPHSAFPASALGDDFASTGDPWTAVTSVNSALTPHPSKSLSTTSAIHPQQLRWRLNVGGDSANPMTPHPLSAITPASATTDATFDEVPQSAITPSGRRARRRHGPAVSSAWPSSSSTPNGKLRGRPPSNRSVRDGPFVTFPANPKTKEAPTIELGGKDGTGNSGNGGRSSATPGPMPVVERAPSEPPLPRQQLSPAQRHHAIPASAHPSSSGPRQFPARPPHSSPHPSSLAPSAVSQPPLPPPPSQGRPERLQLQVPQHVGGPVHLITPTVLVNGQSNEDPNGPPPAPLSLALSGNGGGGSRRSSAAGPGADAFFDDDDDAAGAEDIPDSTNSFGMGPTRLGTPGEQPRPQPQHTRLSYSPATTVGVGTGARSSTPQQNSSHYHLLQQPANNGASNLRVPPPPPPMSTIFHASPSSTANANLTTSAPFPVRSFADLQRALATDLLRAEVSGRRPVRRRRGASSSASKARPPRLKGAEAKVLAAAMLRRLRGQPSHLYRSAPLDADTAENAAWRVACAAWLGLALVGSEAQTPAAANGGQPWLPTPWPVGAPKRIDVRLFRVTDGFYHLIEEDEDEFDGRGNAAGGIVQECFDISWSLVLGAGSAEAEFSVKGLDLDNDVEAEEAGAETNVAVAAAVREDAEQGIIDSEEEAAAAGAAFDLSEEGVGLLEGGTRASEAVEWRARYLAIRQDLREKEREIHRLKERVLEAVL</sequence>
<dbReference type="AlphaFoldDB" id="A0A6A6PEN3"/>
<dbReference type="OrthoDB" id="2104370at2759"/>
<feature type="compositionally biased region" description="Gly residues" evidence="2">
    <location>
        <begin position="66"/>
        <end position="76"/>
    </location>
</feature>
<keyword evidence="4" id="KW-1185">Reference proteome</keyword>
<feature type="compositionally biased region" description="Low complexity" evidence="2">
    <location>
        <begin position="499"/>
        <end position="510"/>
    </location>
</feature>
<evidence type="ECO:0000313" key="3">
    <source>
        <dbReference type="EMBL" id="KAF2462448.1"/>
    </source>
</evidence>
<evidence type="ECO:0000256" key="1">
    <source>
        <dbReference type="SAM" id="Coils"/>
    </source>
</evidence>
<feature type="compositionally biased region" description="Low complexity" evidence="2">
    <location>
        <begin position="94"/>
        <end position="112"/>
    </location>
</feature>
<dbReference type="GO" id="GO:0003688">
    <property type="term" value="F:DNA replication origin binding"/>
    <property type="evidence" value="ECO:0007669"/>
    <property type="project" value="TreeGrafter"/>
</dbReference>
<feature type="coiled-coil region" evidence="1">
    <location>
        <begin position="1071"/>
        <end position="1098"/>
    </location>
</feature>
<feature type="region of interest" description="Disordered" evidence="2">
    <location>
        <begin position="421"/>
        <end position="441"/>
    </location>
</feature>
<feature type="compositionally biased region" description="Gly residues" evidence="2">
    <location>
        <begin position="137"/>
        <end position="151"/>
    </location>
</feature>
<dbReference type="Pfam" id="PF09441">
    <property type="entry name" value="Abp2"/>
    <property type="match status" value="1"/>
</dbReference>
<feature type="region of interest" description="Disordered" evidence="2">
    <location>
        <begin position="845"/>
        <end position="868"/>
    </location>
</feature>
<gene>
    <name evidence="3" type="ORF">BDY21DRAFT_331448</name>
</gene>
<feature type="compositionally biased region" description="Polar residues" evidence="2">
    <location>
        <begin position="665"/>
        <end position="674"/>
    </location>
</feature>
<organism evidence="3 4">
    <name type="scientific">Lineolata rhizophorae</name>
    <dbReference type="NCBI Taxonomy" id="578093"/>
    <lineage>
        <taxon>Eukaryota</taxon>
        <taxon>Fungi</taxon>
        <taxon>Dikarya</taxon>
        <taxon>Ascomycota</taxon>
        <taxon>Pezizomycotina</taxon>
        <taxon>Dothideomycetes</taxon>
        <taxon>Dothideomycetes incertae sedis</taxon>
        <taxon>Lineolatales</taxon>
        <taxon>Lineolataceae</taxon>
        <taxon>Lineolata</taxon>
    </lineage>
</organism>
<evidence type="ECO:0000256" key="2">
    <source>
        <dbReference type="SAM" id="MobiDB-lite"/>
    </source>
</evidence>
<dbReference type="Proteomes" id="UP000799766">
    <property type="component" value="Unassembled WGS sequence"/>
</dbReference>
<accession>A0A6A6PEN3</accession>
<feature type="compositionally biased region" description="Polar residues" evidence="2">
    <location>
        <begin position="746"/>
        <end position="757"/>
    </location>
</feature>
<name>A0A6A6PEN3_9PEZI</name>
<feature type="compositionally biased region" description="Low complexity" evidence="2">
    <location>
        <begin position="120"/>
        <end position="131"/>
    </location>
</feature>
<dbReference type="InterPro" id="IPR018562">
    <property type="entry name" value="ARS-binding_2"/>
</dbReference>
<dbReference type="PANTHER" id="PTHR42048">
    <property type="entry name" value="ARS-BINDING PROTEIN 2"/>
    <property type="match status" value="1"/>
</dbReference>
<dbReference type="PANTHER" id="PTHR42048:SF1">
    <property type="entry name" value="ARS-BINDING PROTEIN 2"/>
    <property type="match status" value="1"/>
</dbReference>
<feature type="compositionally biased region" description="Low complexity" evidence="2">
    <location>
        <begin position="619"/>
        <end position="631"/>
    </location>
</feature>
<feature type="region of interest" description="Disordered" evidence="2">
    <location>
        <begin position="1"/>
        <end position="190"/>
    </location>
</feature>
<feature type="compositionally biased region" description="Acidic residues" evidence="2">
    <location>
        <begin position="708"/>
        <end position="722"/>
    </location>
</feature>
<dbReference type="EMBL" id="MU001670">
    <property type="protein sequence ID" value="KAF2462448.1"/>
    <property type="molecule type" value="Genomic_DNA"/>
</dbReference>
<reference evidence="3" key="1">
    <citation type="journal article" date="2020" name="Stud. Mycol.">
        <title>101 Dothideomycetes genomes: a test case for predicting lifestyles and emergence of pathogens.</title>
        <authorList>
            <person name="Haridas S."/>
            <person name="Albert R."/>
            <person name="Binder M."/>
            <person name="Bloem J."/>
            <person name="Labutti K."/>
            <person name="Salamov A."/>
            <person name="Andreopoulos B."/>
            <person name="Baker S."/>
            <person name="Barry K."/>
            <person name="Bills G."/>
            <person name="Bluhm B."/>
            <person name="Cannon C."/>
            <person name="Castanera R."/>
            <person name="Culley D."/>
            <person name="Daum C."/>
            <person name="Ezra D."/>
            <person name="Gonzalez J."/>
            <person name="Henrissat B."/>
            <person name="Kuo A."/>
            <person name="Liang C."/>
            <person name="Lipzen A."/>
            <person name="Lutzoni F."/>
            <person name="Magnuson J."/>
            <person name="Mondo S."/>
            <person name="Nolan M."/>
            <person name="Ohm R."/>
            <person name="Pangilinan J."/>
            <person name="Park H.-J."/>
            <person name="Ramirez L."/>
            <person name="Alfaro M."/>
            <person name="Sun H."/>
            <person name="Tritt A."/>
            <person name="Yoshinaga Y."/>
            <person name="Zwiers L.-H."/>
            <person name="Turgeon B."/>
            <person name="Goodwin S."/>
            <person name="Spatafora J."/>
            <person name="Crous P."/>
            <person name="Grigoriev I."/>
        </authorList>
    </citation>
    <scope>NUCLEOTIDE SEQUENCE</scope>
    <source>
        <strain evidence="3">ATCC 16933</strain>
    </source>
</reference>
<feature type="region of interest" description="Disordered" evidence="2">
    <location>
        <begin position="349"/>
        <end position="394"/>
    </location>
</feature>
<proteinExistence type="predicted"/>
<feature type="compositionally biased region" description="Basic residues" evidence="2">
    <location>
        <begin position="19"/>
        <end position="30"/>
    </location>
</feature>
<feature type="compositionally biased region" description="Polar residues" evidence="2">
    <location>
        <begin position="765"/>
        <end position="789"/>
    </location>
</feature>
<protein>
    <submittedName>
        <fullName evidence="3">ARS binding protein 2-domain-containing protein</fullName>
    </submittedName>
</protein>
<keyword evidence="1" id="KW-0175">Coiled coil</keyword>
<feature type="compositionally biased region" description="Low complexity" evidence="2">
    <location>
        <begin position="152"/>
        <end position="166"/>
    </location>
</feature>
<feature type="compositionally biased region" description="Gly residues" evidence="2">
    <location>
        <begin position="551"/>
        <end position="561"/>
    </location>
</feature>
<feature type="compositionally biased region" description="Low complexity" evidence="2">
    <location>
        <begin position="596"/>
        <end position="607"/>
    </location>
</feature>
<feature type="compositionally biased region" description="Low complexity" evidence="2">
    <location>
        <begin position="696"/>
        <end position="707"/>
    </location>
</feature>